<evidence type="ECO:0000313" key="2">
    <source>
        <dbReference type="EMBL" id="QQP34544.1"/>
    </source>
</evidence>
<organism evidence="2 3">
    <name type="scientific">Caligus rogercresseyi</name>
    <name type="common">Sea louse</name>
    <dbReference type="NCBI Taxonomy" id="217165"/>
    <lineage>
        <taxon>Eukaryota</taxon>
        <taxon>Metazoa</taxon>
        <taxon>Ecdysozoa</taxon>
        <taxon>Arthropoda</taxon>
        <taxon>Crustacea</taxon>
        <taxon>Multicrustacea</taxon>
        <taxon>Hexanauplia</taxon>
        <taxon>Copepoda</taxon>
        <taxon>Siphonostomatoida</taxon>
        <taxon>Caligidae</taxon>
        <taxon>Caligus</taxon>
    </lineage>
</organism>
<name>A0A7T8GMF7_CALRO</name>
<feature type="compositionally biased region" description="Basic and acidic residues" evidence="1">
    <location>
        <begin position="48"/>
        <end position="57"/>
    </location>
</feature>
<feature type="region of interest" description="Disordered" evidence="1">
    <location>
        <begin position="20"/>
        <end position="57"/>
    </location>
</feature>
<evidence type="ECO:0000313" key="3">
    <source>
        <dbReference type="Proteomes" id="UP000595437"/>
    </source>
</evidence>
<dbReference type="EMBL" id="CP045906">
    <property type="protein sequence ID" value="QQP34544.1"/>
    <property type="molecule type" value="Genomic_DNA"/>
</dbReference>
<protein>
    <submittedName>
        <fullName evidence="2">Uncharacterized protein</fullName>
    </submittedName>
</protein>
<dbReference type="OrthoDB" id="6433839at2759"/>
<dbReference type="Proteomes" id="UP000595437">
    <property type="component" value="Chromosome 17"/>
</dbReference>
<keyword evidence="3" id="KW-1185">Reference proteome</keyword>
<accession>A0A7T8GMF7</accession>
<sequence length="57" mass="6791">MGTTQIKEWYNRFKDGRLSVERNHAQGGPQHRKKRVPSLNQVRNLVMQKRESRSENL</sequence>
<dbReference type="AlphaFoldDB" id="A0A7T8GMF7"/>
<gene>
    <name evidence="2" type="ORF">FKW44_022456</name>
</gene>
<reference evidence="3" key="1">
    <citation type="submission" date="2021-01" db="EMBL/GenBank/DDBJ databases">
        <title>Caligus Genome Assembly.</title>
        <authorList>
            <person name="Gallardo-Escarate C."/>
        </authorList>
    </citation>
    <scope>NUCLEOTIDE SEQUENCE [LARGE SCALE GENOMIC DNA]</scope>
</reference>
<proteinExistence type="predicted"/>
<evidence type="ECO:0000256" key="1">
    <source>
        <dbReference type="SAM" id="MobiDB-lite"/>
    </source>
</evidence>